<dbReference type="InterPro" id="IPR032675">
    <property type="entry name" value="LRR_dom_sf"/>
</dbReference>
<reference evidence="1 2" key="1">
    <citation type="journal article" date="2016" name="Mol. Biol. Evol.">
        <title>Comparative Genomics of Early-Diverging Mushroom-Forming Fungi Provides Insights into the Origins of Lignocellulose Decay Capabilities.</title>
        <authorList>
            <person name="Nagy L.G."/>
            <person name="Riley R."/>
            <person name="Tritt A."/>
            <person name="Adam C."/>
            <person name="Daum C."/>
            <person name="Floudas D."/>
            <person name="Sun H."/>
            <person name="Yadav J.S."/>
            <person name="Pangilinan J."/>
            <person name="Larsson K.H."/>
            <person name="Matsuura K."/>
            <person name="Barry K."/>
            <person name="Labutti K."/>
            <person name="Kuo R."/>
            <person name="Ohm R.A."/>
            <person name="Bhattacharya S.S."/>
            <person name="Shirouzu T."/>
            <person name="Yoshinaga Y."/>
            <person name="Martin F.M."/>
            <person name="Grigoriev I.V."/>
            <person name="Hibbett D.S."/>
        </authorList>
    </citation>
    <scope>NUCLEOTIDE SEQUENCE [LARGE SCALE GENOMIC DNA]</scope>
    <source>
        <strain evidence="1 2">HHB12029</strain>
    </source>
</reference>
<organism evidence="1 2">
    <name type="scientific">Exidia glandulosa HHB12029</name>
    <dbReference type="NCBI Taxonomy" id="1314781"/>
    <lineage>
        <taxon>Eukaryota</taxon>
        <taxon>Fungi</taxon>
        <taxon>Dikarya</taxon>
        <taxon>Basidiomycota</taxon>
        <taxon>Agaricomycotina</taxon>
        <taxon>Agaricomycetes</taxon>
        <taxon>Auriculariales</taxon>
        <taxon>Exidiaceae</taxon>
        <taxon>Exidia</taxon>
    </lineage>
</organism>
<dbReference type="EMBL" id="KV425908">
    <property type="protein sequence ID" value="KZV99643.1"/>
    <property type="molecule type" value="Genomic_DNA"/>
</dbReference>
<dbReference type="AlphaFoldDB" id="A0A165MRB0"/>
<dbReference type="Gene3D" id="3.80.10.10">
    <property type="entry name" value="Ribonuclease Inhibitor"/>
    <property type="match status" value="1"/>
</dbReference>
<evidence type="ECO:0000313" key="1">
    <source>
        <dbReference type="EMBL" id="KZV99643.1"/>
    </source>
</evidence>
<proteinExistence type="predicted"/>
<gene>
    <name evidence="1" type="ORF">EXIGLDRAFT_724642</name>
</gene>
<dbReference type="OrthoDB" id="2269034at2759"/>
<name>A0A165MRB0_EXIGL</name>
<protein>
    <submittedName>
        <fullName evidence="1">Uncharacterized protein</fullName>
    </submittedName>
</protein>
<dbReference type="Proteomes" id="UP000077266">
    <property type="component" value="Unassembled WGS sequence"/>
</dbReference>
<keyword evidence="2" id="KW-1185">Reference proteome</keyword>
<evidence type="ECO:0000313" key="2">
    <source>
        <dbReference type="Proteomes" id="UP000077266"/>
    </source>
</evidence>
<sequence>MFEASTLTHALESLELLMTLDTSFQISDHSPPTTTSLHQLNQPIHRLPVELLIPVLTQAISPDPSALRRPSRPFDIASTCRQWREVALRTPELWSVIDCRIVDLPTLEDEKRVVAYLQLHIDRSSLLPLEVSFSMHIPYHLRNDQHDSNLWLSLSTLFRRARTFKFSTHIDNHDALASLLSQRAPYLAHLAFSDGDFRFVGSKMLEIALDAPRLRILECDGGPIHLSGSHGPYPSVRAVSLNTEQLPSESSTFIDLLRYFPNVVDLDVSWYESDVQVVGTITAPNLESLTIEDRDRFFSSGLARCFSFPSLRKATIKSICDDDDDAGFVDSAAVTAFIGSALRSVHRLELAFRVGYDLSAAVVSGLEACLQLEHFVLHTYGLQSGVGVVTALSTLRMDGTWLCPRLRTMELGIHAAGDFDEAMVNLAIARGVGVSDSGRGLREISVHVMSFSADVSRGFALQARLDSILTGHVTAQTRV</sequence>
<dbReference type="InParanoid" id="A0A165MRB0"/>
<accession>A0A165MRB0</accession>